<dbReference type="CDD" id="cd02440">
    <property type="entry name" value="AdoMet_MTases"/>
    <property type="match status" value="1"/>
</dbReference>
<accession>A0A4V6I2D4</accession>
<feature type="domain" description="Methyltransferase type 11" evidence="1">
    <location>
        <begin position="102"/>
        <end position="186"/>
    </location>
</feature>
<dbReference type="PANTHER" id="PTHR43861">
    <property type="entry name" value="TRANS-ACONITATE 2-METHYLTRANSFERASE-RELATED"/>
    <property type="match status" value="1"/>
</dbReference>
<reference evidence="2 3" key="1">
    <citation type="journal article" date="2014" name="Genome Announc.">
        <title>Draft genome sequences of eight enterohepatic helicobacter species isolated from both laboratory and wild rodents.</title>
        <authorList>
            <person name="Sheh A."/>
            <person name="Shen Z."/>
            <person name="Fox J.G."/>
        </authorList>
    </citation>
    <scope>NUCLEOTIDE SEQUENCE [LARGE SCALE GENOMIC DNA]</scope>
    <source>
        <strain evidence="2 3">MIT 09-6949</strain>
    </source>
</reference>
<dbReference type="InterPro" id="IPR029063">
    <property type="entry name" value="SAM-dependent_MTases_sf"/>
</dbReference>
<keyword evidence="2" id="KW-0808">Transferase</keyword>
<evidence type="ECO:0000259" key="1">
    <source>
        <dbReference type="Pfam" id="PF08241"/>
    </source>
</evidence>
<gene>
    <name evidence="2" type="ORF">LS71_007930</name>
</gene>
<dbReference type="InterPro" id="IPR013216">
    <property type="entry name" value="Methyltransf_11"/>
</dbReference>
<dbReference type="GO" id="GO:0032259">
    <property type="term" value="P:methylation"/>
    <property type="evidence" value="ECO:0007669"/>
    <property type="project" value="UniProtKB-KW"/>
</dbReference>
<dbReference type="AlphaFoldDB" id="A0A4V6I2D4"/>
<dbReference type="Proteomes" id="UP000029733">
    <property type="component" value="Unassembled WGS sequence"/>
</dbReference>
<dbReference type="EMBL" id="JRPR02000007">
    <property type="protein sequence ID" value="TLD95762.1"/>
    <property type="molecule type" value="Genomic_DNA"/>
</dbReference>
<sequence length="312" mass="36311">MALYISPPPQLNIHNPFQAPHNLIANDFISAPHMHFPKEGLEMLYAAENRHFWHIARCEFIYNEVLRAFRRFYKLSPHTQNIKSANTESTYFQEDYKNAKILDVGAGTGSVTRYFLRNGFKHIALGEIYPQGLEYAKSYGISQLFCMDLLDVPFRDEFDCIFAFDVIEHIENDTLVLQNMRKMLKKHERSFIAISVPAHKWLWNAHDELLYHKRRYTKKHLVSLLQKCGFKIESARYFFTAITPLLYLRALLNPAHKAHKQAHTPLRDVPPPFLFNKLLLHLCRFENTLQNLASSFSAPFGGSLFVIARVAK</sequence>
<dbReference type="Gene3D" id="3.40.50.150">
    <property type="entry name" value="Vaccinia Virus protein VP39"/>
    <property type="match status" value="1"/>
</dbReference>
<dbReference type="GO" id="GO:0008757">
    <property type="term" value="F:S-adenosylmethionine-dependent methyltransferase activity"/>
    <property type="evidence" value="ECO:0007669"/>
    <property type="project" value="InterPro"/>
</dbReference>
<dbReference type="Pfam" id="PF08241">
    <property type="entry name" value="Methyltransf_11"/>
    <property type="match status" value="1"/>
</dbReference>
<proteinExistence type="predicted"/>
<keyword evidence="2" id="KW-0489">Methyltransferase</keyword>
<evidence type="ECO:0000313" key="3">
    <source>
        <dbReference type="Proteomes" id="UP000029733"/>
    </source>
</evidence>
<name>A0A4V6I2D4_9HELI</name>
<protein>
    <submittedName>
        <fullName evidence="2">Class I SAM-dependent methyltransferase</fullName>
    </submittedName>
</protein>
<comment type="caution">
    <text evidence="2">The sequence shown here is derived from an EMBL/GenBank/DDBJ whole genome shotgun (WGS) entry which is preliminary data.</text>
</comment>
<organism evidence="2 3">
    <name type="scientific">Helicobacter jaachi</name>
    <dbReference type="NCBI Taxonomy" id="1677920"/>
    <lineage>
        <taxon>Bacteria</taxon>
        <taxon>Pseudomonadati</taxon>
        <taxon>Campylobacterota</taxon>
        <taxon>Epsilonproteobacteria</taxon>
        <taxon>Campylobacterales</taxon>
        <taxon>Helicobacteraceae</taxon>
        <taxon>Helicobacter</taxon>
    </lineage>
</organism>
<dbReference type="SUPFAM" id="SSF53335">
    <property type="entry name" value="S-adenosyl-L-methionine-dependent methyltransferases"/>
    <property type="match status" value="1"/>
</dbReference>
<dbReference type="PANTHER" id="PTHR43861:SF6">
    <property type="entry name" value="METHYLTRANSFERASE TYPE 11"/>
    <property type="match status" value="1"/>
</dbReference>
<keyword evidence="3" id="KW-1185">Reference proteome</keyword>
<dbReference type="OrthoDB" id="5320891at2"/>
<evidence type="ECO:0000313" key="2">
    <source>
        <dbReference type="EMBL" id="TLD95762.1"/>
    </source>
</evidence>